<dbReference type="EMBL" id="BK015610">
    <property type="protein sequence ID" value="DAE15695.1"/>
    <property type="molecule type" value="Genomic_DNA"/>
</dbReference>
<evidence type="ECO:0000313" key="1">
    <source>
        <dbReference type="EMBL" id="DAE15695.1"/>
    </source>
</evidence>
<proteinExistence type="predicted"/>
<name>A0A8S5Q8N2_9CAUD</name>
<sequence length="211" mass="23417">MMTEQEIISKVKAILNEIGEEETLSLLSEDTVKIEEYIKAVIPDAVSLVQMNSPVRCVNKKNGVSSNASVTSDSEGKCLIPVPDDFVSLIAIKLSNWKRTCIVAFDLSSEEYKQQCNSYTRAGSYKPVCIMGYNNSGNRVLMLYSAKADSKLEMFVYEAKYTSGTDLDIDQNEPVSQAICYMAASLVYSIFENKATSQEMRNIAVSLIPQK</sequence>
<accession>A0A8S5Q8N2</accession>
<protein>
    <submittedName>
        <fullName evidence="1">Uncharacterized protein</fullName>
    </submittedName>
</protein>
<reference evidence="1" key="1">
    <citation type="journal article" date="2021" name="Proc. Natl. Acad. Sci. U.S.A.">
        <title>A Catalog of Tens of Thousands of Viruses from Human Metagenomes Reveals Hidden Associations with Chronic Diseases.</title>
        <authorList>
            <person name="Tisza M.J."/>
            <person name="Buck C.B."/>
        </authorList>
    </citation>
    <scope>NUCLEOTIDE SEQUENCE</scope>
    <source>
        <strain evidence="1">Ctsfx1</strain>
    </source>
</reference>
<organism evidence="1">
    <name type="scientific">Podoviridae sp. ctsfx1</name>
    <dbReference type="NCBI Taxonomy" id="2825281"/>
    <lineage>
        <taxon>Viruses</taxon>
        <taxon>Duplodnaviria</taxon>
        <taxon>Heunggongvirae</taxon>
        <taxon>Uroviricota</taxon>
        <taxon>Caudoviricetes</taxon>
    </lineage>
</organism>